<reference evidence="2" key="2">
    <citation type="journal article" date="2011" name="Genomics">
        <title>Directed sequencing and annotation of three Dicentrarchus labrax L. chromosomes by applying Sanger- and pyrosequencing technologies on pooled DNA of comparatively mapped BAC clones.</title>
        <authorList>
            <person name="Kuhl H."/>
            <person name="Tine M."/>
            <person name="Beck A."/>
            <person name="Timmermann B."/>
            <person name="Kodira C."/>
            <person name="Reinhardt R."/>
        </authorList>
    </citation>
    <scope>NUCLEOTIDE SEQUENCE</scope>
</reference>
<sequence>MLTLEVVVRTHFLNQLVIDTKERDEDADHLEGFGTEPGSVGLGVLCEAGLSWIVQAGFGLLGFVGLLILHPTVKGLCLFGVDGGLVGLLDLDIWPGVGVQLLRLKHLKLHHFSWWHDTDRHIPQA</sequence>
<keyword evidence="1" id="KW-0812">Transmembrane</keyword>
<dbReference type="EMBL" id="FQ310506">
    <property type="protein sequence ID" value="CBN80828.1"/>
    <property type="molecule type" value="Genomic_DNA"/>
</dbReference>
<reference evidence="2" key="3">
    <citation type="journal article" date="2011" name="Mar. Genomics">
        <title>Comparative analysis of intronless genes in teleost fish genomes: Insights into their evolution and molecular function.</title>
        <authorList>
            <person name="Tine M."/>
            <person name="Kuhl H."/>
            <person name="Beck A."/>
            <person name="Bargelloni L."/>
            <person name="Reinhardt R."/>
        </authorList>
    </citation>
    <scope>NUCLEOTIDE SEQUENCE</scope>
</reference>
<organism evidence="2">
    <name type="scientific">Dicentrarchus labrax</name>
    <name type="common">European seabass</name>
    <name type="synonym">Morone labrax</name>
    <dbReference type="NCBI Taxonomy" id="13489"/>
    <lineage>
        <taxon>Eukaryota</taxon>
        <taxon>Metazoa</taxon>
        <taxon>Chordata</taxon>
        <taxon>Craniata</taxon>
        <taxon>Vertebrata</taxon>
        <taxon>Euteleostomi</taxon>
        <taxon>Actinopterygii</taxon>
        <taxon>Neopterygii</taxon>
        <taxon>Teleostei</taxon>
        <taxon>Neoteleostei</taxon>
        <taxon>Acanthomorphata</taxon>
        <taxon>Eupercaria</taxon>
        <taxon>Moronidae</taxon>
        <taxon>Dicentrarchus</taxon>
    </lineage>
</organism>
<keyword evidence="1" id="KW-0472">Membrane</keyword>
<protein>
    <submittedName>
        <fullName evidence="2">Uncharacterized protein</fullName>
    </submittedName>
</protein>
<gene>
    <name evidence="2" type="ORF">DLA_It02530</name>
</gene>
<evidence type="ECO:0000256" key="1">
    <source>
        <dbReference type="SAM" id="Phobius"/>
    </source>
</evidence>
<feature type="transmembrane region" description="Helical" evidence="1">
    <location>
        <begin position="49"/>
        <end position="69"/>
    </location>
</feature>
<proteinExistence type="predicted"/>
<accession>E6ZF78</accession>
<reference evidence="2" key="1">
    <citation type="journal article" date="2011" name="Comp. Biochem. Physiol. Part D Genomics Proteomics">
        <title>Analysis of single nucleotide polymorphisms in three chromosomes of European sea bass Dicentrarchus labrax.</title>
        <authorList>
            <person name="Kuhl H."/>
            <person name="Tine M."/>
            <person name="Hecht J."/>
            <person name="Knaust F."/>
            <person name="Reinhardt R."/>
        </authorList>
    </citation>
    <scope>NUCLEOTIDE SEQUENCE</scope>
</reference>
<evidence type="ECO:0000313" key="2">
    <source>
        <dbReference type="EMBL" id="CBN80828.1"/>
    </source>
</evidence>
<name>E6ZF78_DICLA</name>
<dbReference type="AlphaFoldDB" id="E6ZF78"/>
<keyword evidence="1" id="KW-1133">Transmembrane helix</keyword>